<dbReference type="EMBL" id="PCMW01000047">
    <property type="protein sequence ID" value="PDS24114.1"/>
    <property type="molecule type" value="Genomic_DNA"/>
</dbReference>
<dbReference type="OrthoDB" id="7063672at2"/>
<protein>
    <submittedName>
        <fullName evidence="1">Uncharacterized protein</fullName>
    </submittedName>
</protein>
<dbReference type="Proteomes" id="UP000220828">
    <property type="component" value="Unassembled WGS sequence"/>
</dbReference>
<proteinExistence type="predicted"/>
<sequence length="96" mass="10882">MIYLVIDASLSGTGIRDKYEGGYISPDDLGLSCEIVDRLNQWLPKYVNEHYNGFTDDSIIDELDREGKEIASVIKSELADIKLEYFSDARMTTEIV</sequence>
<evidence type="ECO:0000313" key="1">
    <source>
        <dbReference type="EMBL" id="PDS24114.1"/>
    </source>
</evidence>
<gene>
    <name evidence="1" type="ORF">B0A77_08985</name>
</gene>
<name>A0A2H3KB40_9FLAO</name>
<accession>A0A2H3KB40</accession>
<organism evidence="1 2">
    <name type="scientific">Flavobacterium branchiophilum</name>
    <dbReference type="NCBI Taxonomy" id="55197"/>
    <lineage>
        <taxon>Bacteria</taxon>
        <taxon>Pseudomonadati</taxon>
        <taxon>Bacteroidota</taxon>
        <taxon>Flavobacteriia</taxon>
        <taxon>Flavobacteriales</taxon>
        <taxon>Flavobacteriaceae</taxon>
        <taxon>Flavobacterium</taxon>
    </lineage>
</organism>
<comment type="caution">
    <text evidence="1">The sequence shown here is derived from an EMBL/GenBank/DDBJ whole genome shotgun (WGS) entry which is preliminary data.</text>
</comment>
<dbReference type="RefSeq" id="WP_097554214.1">
    <property type="nucleotide sequence ID" value="NZ_PCMW01000047.1"/>
</dbReference>
<evidence type="ECO:0000313" key="2">
    <source>
        <dbReference type="Proteomes" id="UP000220828"/>
    </source>
</evidence>
<dbReference type="AlphaFoldDB" id="A0A2H3KB40"/>
<reference evidence="1 2" key="1">
    <citation type="submission" date="2017-09" db="EMBL/GenBank/DDBJ databases">
        <title>Whole genomes of Flavobacteriaceae.</title>
        <authorList>
            <person name="Stine C."/>
            <person name="Li C."/>
            <person name="Tadesse D."/>
        </authorList>
    </citation>
    <scope>NUCLEOTIDE SEQUENCE [LARGE SCALE GENOMIC DNA]</scope>
    <source>
        <strain evidence="1 2">ATCC 35036</strain>
    </source>
</reference>